<evidence type="ECO:0000256" key="5">
    <source>
        <dbReference type="SAM" id="Phobius"/>
    </source>
</evidence>
<gene>
    <name evidence="7" type="ORF">EMPS_03813</name>
</gene>
<dbReference type="AlphaFoldDB" id="A0A9P3H7H9"/>
<dbReference type="OrthoDB" id="655030at2759"/>
<evidence type="ECO:0000259" key="6">
    <source>
        <dbReference type="Pfam" id="PF01494"/>
    </source>
</evidence>
<reference evidence="7" key="2">
    <citation type="journal article" date="2022" name="Microbiol. Resour. Announc.">
        <title>Whole-Genome Sequence of Entomortierella parvispora E1425, a Mucoromycotan Fungus Associated with Burkholderiaceae-Related Endosymbiotic Bacteria.</title>
        <authorList>
            <person name="Herlambang A."/>
            <person name="Guo Y."/>
            <person name="Takashima Y."/>
            <person name="Narisawa K."/>
            <person name="Ohta H."/>
            <person name="Nishizawa T."/>
        </authorList>
    </citation>
    <scope>NUCLEOTIDE SEQUENCE</scope>
    <source>
        <strain evidence="7">E1425</strain>
    </source>
</reference>
<sequence length="467" mass="52409">MTNTELGPKVLIVGAGLGGLVLALILEKANIDYEIFERATEIRPLGAAIALGVNATPFLKQLGLFDEFVSLSKVIKTMDNYNDQRELVFTMDFGPTHEMGGSAGYVLARSVLYDLLLRQIPENKIHLKKRVLSVSQGDISVRIDCQDGTFYEGDILVGADGAYSSVRQSLYERMKRDNLLPKSDQGVLPYSCVCLVGQTDPLDPEVFTELKEPVSTFWAIKADDKPYSWTNISVPGNRYCWHVTQYLDEASSKENDTFRSSEWGSESAVSMCKEVRDFPIPGGAQTGELRTMGALIDKTPKDLISKVMLEEKIFRTWHHKRTVLLGDACHKVHPASGAGALNAILDAVTLGNWITALQDPSIESLEKAFKEYKAERYPVVMAAYNNGRLLSKINAKANWKTKIIRYMSRNTPTWLWMIMMRRMAENRPQIWFLPLVEDKGTVPPKYQPSLQKNLPLLNQQDRAAQVV</sequence>
<reference evidence="7" key="1">
    <citation type="submission" date="2021-11" db="EMBL/GenBank/DDBJ databases">
        <authorList>
            <person name="Herlambang A."/>
            <person name="Guo Y."/>
            <person name="Takashima Y."/>
            <person name="Nishizawa T."/>
        </authorList>
    </citation>
    <scope>NUCLEOTIDE SEQUENCE</scope>
    <source>
        <strain evidence="7">E1425</strain>
    </source>
</reference>
<keyword evidence="3" id="KW-0274">FAD</keyword>
<evidence type="ECO:0000256" key="4">
    <source>
        <dbReference type="ARBA" id="ARBA00023002"/>
    </source>
</evidence>
<protein>
    <recommendedName>
        <fullName evidence="6">FAD-binding domain-containing protein</fullName>
    </recommendedName>
</protein>
<dbReference type="InterPro" id="IPR002938">
    <property type="entry name" value="FAD-bd"/>
</dbReference>
<evidence type="ECO:0000256" key="3">
    <source>
        <dbReference type="ARBA" id="ARBA00022827"/>
    </source>
</evidence>
<organism evidence="7 8">
    <name type="scientific">Entomortierella parvispora</name>
    <dbReference type="NCBI Taxonomy" id="205924"/>
    <lineage>
        <taxon>Eukaryota</taxon>
        <taxon>Fungi</taxon>
        <taxon>Fungi incertae sedis</taxon>
        <taxon>Mucoromycota</taxon>
        <taxon>Mortierellomycotina</taxon>
        <taxon>Mortierellomycetes</taxon>
        <taxon>Mortierellales</taxon>
        <taxon>Mortierellaceae</taxon>
        <taxon>Entomortierella</taxon>
    </lineage>
</organism>
<dbReference type="Gene3D" id="3.50.50.60">
    <property type="entry name" value="FAD/NAD(P)-binding domain"/>
    <property type="match status" value="1"/>
</dbReference>
<dbReference type="InterPro" id="IPR050562">
    <property type="entry name" value="FAD_mOase_fung"/>
</dbReference>
<keyword evidence="8" id="KW-1185">Reference proteome</keyword>
<comment type="similarity">
    <text evidence="1">Belongs to the paxM FAD-dependent monooxygenase family.</text>
</comment>
<dbReference type="PANTHER" id="PTHR47356">
    <property type="entry name" value="FAD-DEPENDENT MONOOXYGENASE ASQG-RELATED"/>
    <property type="match status" value="1"/>
</dbReference>
<dbReference type="InterPro" id="IPR036188">
    <property type="entry name" value="FAD/NAD-bd_sf"/>
</dbReference>
<keyword evidence="5" id="KW-0812">Transmembrane</keyword>
<dbReference type="Proteomes" id="UP000827284">
    <property type="component" value="Unassembled WGS sequence"/>
</dbReference>
<accession>A0A9P3H7H9</accession>
<dbReference type="SUPFAM" id="SSF51905">
    <property type="entry name" value="FAD/NAD(P)-binding domain"/>
    <property type="match status" value="1"/>
</dbReference>
<feature type="domain" description="FAD-binding" evidence="6">
    <location>
        <begin position="9"/>
        <end position="175"/>
    </location>
</feature>
<keyword evidence="4" id="KW-0560">Oxidoreductase</keyword>
<proteinExistence type="inferred from homology"/>
<evidence type="ECO:0000256" key="1">
    <source>
        <dbReference type="ARBA" id="ARBA00007992"/>
    </source>
</evidence>
<evidence type="ECO:0000313" key="7">
    <source>
        <dbReference type="EMBL" id="GJJ71463.1"/>
    </source>
</evidence>
<dbReference type="EMBL" id="BQFW01000005">
    <property type="protein sequence ID" value="GJJ71463.1"/>
    <property type="molecule type" value="Genomic_DNA"/>
</dbReference>
<keyword evidence="5" id="KW-1133">Transmembrane helix</keyword>
<dbReference type="PANTHER" id="PTHR47356:SF2">
    <property type="entry name" value="FAD-BINDING DOMAIN-CONTAINING PROTEIN-RELATED"/>
    <property type="match status" value="1"/>
</dbReference>
<evidence type="ECO:0000256" key="2">
    <source>
        <dbReference type="ARBA" id="ARBA00022630"/>
    </source>
</evidence>
<dbReference type="PRINTS" id="PR00420">
    <property type="entry name" value="RNGMNOXGNASE"/>
</dbReference>
<dbReference type="GO" id="GO:0004497">
    <property type="term" value="F:monooxygenase activity"/>
    <property type="evidence" value="ECO:0007669"/>
    <property type="project" value="InterPro"/>
</dbReference>
<feature type="transmembrane region" description="Helical" evidence="5">
    <location>
        <begin position="6"/>
        <end position="26"/>
    </location>
</feature>
<comment type="caution">
    <text evidence="7">The sequence shown here is derived from an EMBL/GenBank/DDBJ whole genome shotgun (WGS) entry which is preliminary data.</text>
</comment>
<dbReference type="GO" id="GO:0071949">
    <property type="term" value="F:FAD binding"/>
    <property type="evidence" value="ECO:0007669"/>
    <property type="project" value="InterPro"/>
</dbReference>
<name>A0A9P3H7H9_9FUNG</name>
<dbReference type="Pfam" id="PF01494">
    <property type="entry name" value="FAD_binding_3"/>
    <property type="match status" value="2"/>
</dbReference>
<evidence type="ECO:0000313" key="8">
    <source>
        <dbReference type="Proteomes" id="UP000827284"/>
    </source>
</evidence>
<keyword evidence="2" id="KW-0285">Flavoprotein</keyword>
<keyword evidence="5" id="KW-0472">Membrane</keyword>
<feature type="domain" description="FAD-binding" evidence="6">
    <location>
        <begin position="304"/>
        <end position="384"/>
    </location>
</feature>